<feature type="modified residue" description="4-aspartylphosphate" evidence="2">
    <location>
        <position position="62"/>
    </location>
</feature>
<evidence type="ECO:0000313" key="5">
    <source>
        <dbReference type="EMBL" id="PJZ70088.1"/>
    </source>
</evidence>
<dbReference type="PANTHER" id="PTHR44591:SF19">
    <property type="entry name" value="TWO-COMPONENT RESPONSE REGULATOR-RELATED"/>
    <property type="match status" value="1"/>
</dbReference>
<dbReference type="SUPFAM" id="SSF52172">
    <property type="entry name" value="CheY-like"/>
    <property type="match status" value="1"/>
</dbReference>
<evidence type="ECO:0000256" key="1">
    <source>
        <dbReference type="ARBA" id="ARBA00022553"/>
    </source>
</evidence>
<evidence type="ECO:0000256" key="3">
    <source>
        <dbReference type="SAM" id="Coils"/>
    </source>
</evidence>
<evidence type="ECO:0000313" key="6">
    <source>
        <dbReference type="EMBL" id="PJZ73276.1"/>
    </source>
</evidence>
<dbReference type="SMART" id="SM00448">
    <property type="entry name" value="REC"/>
    <property type="match status" value="1"/>
</dbReference>
<keyword evidence="1 2" id="KW-0597">Phosphoprotein</keyword>
<dbReference type="PROSITE" id="PS50110">
    <property type="entry name" value="RESPONSE_REGULATORY"/>
    <property type="match status" value="1"/>
</dbReference>
<keyword evidence="3" id="KW-0175">Coiled coil</keyword>
<proteinExistence type="predicted"/>
<dbReference type="InterPro" id="IPR001789">
    <property type="entry name" value="Sig_transdc_resp-reg_receiver"/>
</dbReference>
<dbReference type="AlphaFoldDB" id="A0A2M9ZMG7"/>
<dbReference type="GO" id="GO:0000160">
    <property type="term" value="P:phosphorelay signal transduction system"/>
    <property type="evidence" value="ECO:0007669"/>
    <property type="project" value="InterPro"/>
</dbReference>
<dbReference type="CDD" id="cd17569">
    <property type="entry name" value="REC_HupR-like"/>
    <property type="match status" value="1"/>
</dbReference>
<reference evidence="7 8" key="1">
    <citation type="submission" date="2017-07" db="EMBL/GenBank/DDBJ databases">
        <title>Leptospira spp. isolated from tropical soils.</title>
        <authorList>
            <person name="Thibeaux R."/>
            <person name="Iraola G."/>
            <person name="Ferres I."/>
            <person name="Bierque E."/>
            <person name="Girault D."/>
            <person name="Soupe-Gilbert M.-E."/>
            <person name="Picardeau M."/>
            <person name="Goarant C."/>
        </authorList>
    </citation>
    <scope>NUCLEOTIDE SEQUENCE [LARGE SCALE GENOMIC DNA]</scope>
    <source>
        <strain evidence="6 8">FH1-B-B1</strain>
        <strain evidence="5 7">FH1-B-C1</strain>
    </source>
</reference>
<dbReference type="Pfam" id="PF00072">
    <property type="entry name" value="Response_reg"/>
    <property type="match status" value="1"/>
</dbReference>
<name>A0A2M9ZMG7_9LEPT</name>
<dbReference type="InterPro" id="IPR050595">
    <property type="entry name" value="Bact_response_regulator"/>
</dbReference>
<feature type="domain" description="Response regulatory" evidence="4">
    <location>
        <begin position="5"/>
        <end position="128"/>
    </location>
</feature>
<dbReference type="Gene3D" id="3.40.50.2300">
    <property type="match status" value="1"/>
</dbReference>
<dbReference type="RefSeq" id="WP_100713424.1">
    <property type="nucleotide sequence ID" value="NZ_NPDY01000005.1"/>
</dbReference>
<dbReference type="PANTHER" id="PTHR44591">
    <property type="entry name" value="STRESS RESPONSE REGULATOR PROTEIN 1"/>
    <property type="match status" value="1"/>
</dbReference>
<organism evidence="6 8">
    <name type="scientific">Leptospira perolatii</name>
    <dbReference type="NCBI Taxonomy" id="2023191"/>
    <lineage>
        <taxon>Bacteria</taxon>
        <taxon>Pseudomonadati</taxon>
        <taxon>Spirochaetota</taxon>
        <taxon>Spirochaetia</taxon>
        <taxon>Leptospirales</taxon>
        <taxon>Leptospiraceae</taxon>
        <taxon>Leptospira</taxon>
    </lineage>
</organism>
<evidence type="ECO:0000313" key="8">
    <source>
        <dbReference type="Proteomes" id="UP000231990"/>
    </source>
</evidence>
<dbReference type="InterPro" id="IPR011006">
    <property type="entry name" value="CheY-like_superfamily"/>
</dbReference>
<sequence length="164" mass="18725">MNKGYIICVDDEVSVLETLQEQLHNEFGKTHEIETARSAEEALALIDEIQTSGFVIEVIITDQVMPGMKGAEFLEKVHKKSPDSIKILLTGQAGLDSAIHAINFGGLSRYVEKPWNIEELSRDIQSLIEKFRQNLENQHIINELNRKIKELEQENRKLQQEAEN</sequence>
<gene>
    <name evidence="5" type="ORF">CH360_07610</name>
    <name evidence="6" type="ORF">CH373_09865</name>
</gene>
<dbReference type="EMBL" id="NPDZ01000005">
    <property type="protein sequence ID" value="PJZ73276.1"/>
    <property type="molecule type" value="Genomic_DNA"/>
</dbReference>
<accession>A0A2M9ZMG7</accession>
<evidence type="ECO:0000259" key="4">
    <source>
        <dbReference type="PROSITE" id="PS50110"/>
    </source>
</evidence>
<dbReference type="OrthoDB" id="9802066at2"/>
<evidence type="ECO:0000313" key="7">
    <source>
        <dbReference type="Proteomes" id="UP000231962"/>
    </source>
</evidence>
<comment type="caution">
    <text evidence="6">The sequence shown here is derived from an EMBL/GenBank/DDBJ whole genome shotgun (WGS) entry which is preliminary data.</text>
</comment>
<dbReference type="Proteomes" id="UP000231962">
    <property type="component" value="Unassembled WGS sequence"/>
</dbReference>
<feature type="coiled-coil region" evidence="3">
    <location>
        <begin position="117"/>
        <end position="164"/>
    </location>
</feature>
<dbReference type="Proteomes" id="UP000231990">
    <property type="component" value="Unassembled WGS sequence"/>
</dbReference>
<protein>
    <submittedName>
        <fullName evidence="6">Two-component system response regulator</fullName>
    </submittedName>
</protein>
<dbReference type="EMBL" id="NPDY01000005">
    <property type="protein sequence ID" value="PJZ70088.1"/>
    <property type="molecule type" value="Genomic_DNA"/>
</dbReference>
<keyword evidence="7" id="KW-1185">Reference proteome</keyword>
<evidence type="ECO:0000256" key="2">
    <source>
        <dbReference type="PROSITE-ProRule" id="PRU00169"/>
    </source>
</evidence>